<dbReference type="InterPro" id="IPR019154">
    <property type="entry name" value="Arb2-like_domain"/>
</dbReference>
<dbReference type="EC" id="3.5.1.98" evidence="3 11"/>
<dbReference type="PIRSF" id="PIRSF037919">
    <property type="entry name" value="HDAC_II_yeast"/>
    <property type="match status" value="1"/>
</dbReference>
<dbReference type="FunFam" id="3.40.800.20:FF:000005">
    <property type="entry name" value="histone deacetylase 6"/>
    <property type="match status" value="1"/>
</dbReference>
<evidence type="ECO:0000256" key="12">
    <source>
        <dbReference type="SAM" id="MobiDB-lite"/>
    </source>
</evidence>
<feature type="region of interest" description="Disordered" evidence="12">
    <location>
        <begin position="767"/>
        <end position="807"/>
    </location>
</feature>
<organism evidence="15 16">
    <name type="scientific">Sphaceloma murrayae</name>
    <dbReference type="NCBI Taxonomy" id="2082308"/>
    <lineage>
        <taxon>Eukaryota</taxon>
        <taxon>Fungi</taxon>
        <taxon>Dikarya</taxon>
        <taxon>Ascomycota</taxon>
        <taxon>Pezizomycotina</taxon>
        <taxon>Dothideomycetes</taxon>
        <taxon>Dothideomycetidae</taxon>
        <taxon>Myriangiales</taxon>
        <taxon>Elsinoaceae</taxon>
        <taxon>Sphaceloma</taxon>
    </lineage>
</organism>
<evidence type="ECO:0000256" key="3">
    <source>
        <dbReference type="ARBA" id="ARBA00012111"/>
    </source>
</evidence>
<evidence type="ECO:0000259" key="13">
    <source>
        <dbReference type="Pfam" id="PF00850"/>
    </source>
</evidence>
<dbReference type="Pfam" id="PF09757">
    <property type="entry name" value="Arb2-like"/>
    <property type="match status" value="1"/>
</dbReference>
<keyword evidence="9 11" id="KW-0539">Nucleus</keyword>
<dbReference type="InterPro" id="IPR023801">
    <property type="entry name" value="His_deacetylse_dom"/>
</dbReference>
<evidence type="ECO:0000256" key="10">
    <source>
        <dbReference type="ARBA" id="ARBA00048287"/>
    </source>
</evidence>
<comment type="similarity">
    <text evidence="2 11">Belongs to the histone deacetylase family. HD type 2 subfamily.</text>
</comment>
<dbReference type="InterPro" id="IPR000286">
    <property type="entry name" value="HDACs"/>
</dbReference>
<dbReference type="GO" id="GO:0040029">
    <property type="term" value="P:epigenetic regulation of gene expression"/>
    <property type="evidence" value="ECO:0007669"/>
    <property type="project" value="TreeGrafter"/>
</dbReference>
<comment type="subcellular location">
    <subcellularLocation>
        <location evidence="1 11">Nucleus</location>
    </subcellularLocation>
</comment>
<gene>
    <name evidence="15" type="ORF">CAC42_1324</name>
</gene>
<proteinExistence type="inferred from homology"/>
<evidence type="ECO:0000256" key="6">
    <source>
        <dbReference type="ARBA" id="ARBA00022853"/>
    </source>
</evidence>
<sequence length="807" mass="89073">MDGVLDGDHPMGDDDILVSTEVNGMVLETLDPAVFSTQDEEISSPELSRDGAVTQNGLQFSKVDMSQASDGDMIPRSPFKKETTIAPRYSPLPYSSSRSGLVYDVRMRFHVEPIPKDTDMHPEDPRRIFEVYNELCQAGLVDDPSNPDLAGDYVLLRIPARHATEEEILACHSQRSYDLVMDLKNWDEQKLHAMGELMDSVYLSVNTPGCALLAAGGAIEAARAVMNQQVKNSIAVIRPPGHHAEHDHPMGFCFFNNVPVAARAIQKEFGGRARKIFILDWDVHHGNGVQNMFYDDPNVLYISLHVSQNGAFYPAGVEKDHLHCGAGAGMGKNVNIPWKTSGMGDGDYVYAFQEVVMPIAQDFDPDLVLVCAGFDAAEGDMIGGCHVTPAGYAHMTHMLMSLAEGKVVVCMEGGYNLRSIAVSALAVTRTLMGEPPERLQSSQPSPSGVDTVQQVLRQQSNFWPCLYPKDPSKRLKKAKGERIHDLIRGWQASQLFKNYDMTALFIARNKISKSFENQVMATPNYSEARPLLLTFHDPPELTGTPDPRTQKLELHNTFLTDGINSYIDWAVNAGFAVIDVNVPKHLTSIDDNASHTPSAESEERSRDALTLATYLWENYIELSDAPHIFILGVGAAYNAIIELLKFNDRVPPRISKLFFFVSDQSLHSCRSATDENLSFWYYDSSLVFVAQNHHIWDYTNGGTNGGVAGGLVRKPKKRFGTLVRSEGDVLEDMLVEQLERVTGVMGEISEGWEEEATQGNGMAAVIDEMDGSEDELTSPRRAGGKEAPVSPVRLPPVGNFAISPKKR</sequence>
<keyword evidence="7 11" id="KW-0805">Transcription regulation</keyword>
<evidence type="ECO:0000256" key="9">
    <source>
        <dbReference type="ARBA" id="ARBA00023242"/>
    </source>
</evidence>
<evidence type="ECO:0000256" key="4">
    <source>
        <dbReference type="ARBA" id="ARBA00022491"/>
    </source>
</evidence>
<evidence type="ECO:0000256" key="7">
    <source>
        <dbReference type="ARBA" id="ARBA00023015"/>
    </source>
</evidence>
<dbReference type="SUPFAM" id="SSF52768">
    <property type="entry name" value="Arginase/deacetylase"/>
    <property type="match status" value="1"/>
</dbReference>
<dbReference type="ESTHER" id="9pezi-a0a2k1qg40">
    <property type="family name" value="Arb2_domain"/>
</dbReference>
<comment type="function">
    <text evidence="11">Responsible for the deacetylation of lysine residues on the N-terminal part of the core histones (H2A, H2B, H3 and H4). Histone deacetylation gives a tag for epigenetic repression and plays an important role in transcriptional regulation, cell cycle progression and developmental events.</text>
</comment>
<feature type="compositionally biased region" description="Acidic residues" evidence="12">
    <location>
        <begin position="767"/>
        <end position="776"/>
    </location>
</feature>
<dbReference type="InParanoid" id="A0A2K1QG40"/>
<comment type="caution">
    <text evidence="15">The sequence shown here is derived from an EMBL/GenBank/DDBJ whole genome shotgun (WGS) entry which is preliminary data.</text>
</comment>
<dbReference type="InterPro" id="IPR017321">
    <property type="entry name" value="Hist_deAcase_II_yeast"/>
</dbReference>
<dbReference type="EMBL" id="NKHZ01000089">
    <property type="protein sequence ID" value="PNS13833.1"/>
    <property type="molecule type" value="Genomic_DNA"/>
</dbReference>
<protein>
    <recommendedName>
        <fullName evidence="3 11">Histone deacetylase</fullName>
        <ecNumber evidence="3 11">3.5.1.98</ecNumber>
    </recommendedName>
</protein>
<evidence type="ECO:0000256" key="11">
    <source>
        <dbReference type="PIRNR" id="PIRNR037919"/>
    </source>
</evidence>
<feature type="domain" description="Arb2-like" evidence="14">
    <location>
        <begin position="482"/>
        <end position="750"/>
    </location>
</feature>
<dbReference type="Proteomes" id="UP000243797">
    <property type="component" value="Unassembled WGS sequence"/>
</dbReference>
<feature type="domain" description="Histone deacetylase" evidence="13">
    <location>
        <begin position="121"/>
        <end position="431"/>
    </location>
</feature>
<dbReference type="Pfam" id="PF00850">
    <property type="entry name" value="Hist_deacetyl"/>
    <property type="match status" value="1"/>
</dbReference>
<comment type="catalytic activity">
    <reaction evidence="10 11">
        <text>N(6)-acetyl-L-lysyl-[histone] + H2O = L-lysyl-[histone] + acetate</text>
        <dbReference type="Rhea" id="RHEA:58196"/>
        <dbReference type="Rhea" id="RHEA-COMP:9845"/>
        <dbReference type="Rhea" id="RHEA-COMP:11338"/>
        <dbReference type="ChEBI" id="CHEBI:15377"/>
        <dbReference type="ChEBI" id="CHEBI:29969"/>
        <dbReference type="ChEBI" id="CHEBI:30089"/>
        <dbReference type="ChEBI" id="CHEBI:61930"/>
        <dbReference type="EC" id="3.5.1.98"/>
    </reaction>
</comment>
<dbReference type="PANTHER" id="PTHR10625">
    <property type="entry name" value="HISTONE DEACETYLASE HDAC1-RELATED"/>
    <property type="match status" value="1"/>
</dbReference>
<dbReference type="InterPro" id="IPR037138">
    <property type="entry name" value="His_deacetylse_dom_sf"/>
</dbReference>
<name>A0A2K1QG40_9PEZI</name>
<dbReference type="STRING" id="2082308.A0A2K1QG40"/>
<dbReference type="PANTHER" id="PTHR10625:SF5">
    <property type="entry name" value="HISTONE DEACETYLASE"/>
    <property type="match status" value="1"/>
</dbReference>
<evidence type="ECO:0000259" key="14">
    <source>
        <dbReference type="Pfam" id="PF09757"/>
    </source>
</evidence>
<dbReference type="OrthoDB" id="424012at2759"/>
<evidence type="ECO:0000256" key="8">
    <source>
        <dbReference type="ARBA" id="ARBA00023163"/>
    </source>
</evidence>
<keyword evidence="16" id="KW-1185">Reference proteome</keyword>
<dbReference type="GO" id="GO:0000118">
    <property type="term" value="C:histone deacetylase complex"/>
    <property type="evidence" value="ECO:0007669"/>
    <property type="project" value="TreeGrafter"/>
</dbReference>
<evidence type="ECO:0000313" key="16">
    <source>
        <dbReference type="Proteomes" id="UP000243797"/>
    </source>
</evidence>
<dbReference type="GO" id="GO:0031078">
    <property type="term" value="F:histone H3K14 deacetylase activity, hydrolytic mechanism"/>
    <property type="evidence" value="ECO:0007669"/>
    <property type="project" value="UniProtKB-UniRule"/>
</dbReference>
<evidence type="ECO:0000256" key="2">
    <source>
        <dbReference type="ARBA" id="ARBA00007738"/>
    </source>
</evidence>
<keyword evidence="6 11" id="KW-0156">Chromatin regulator</keyword>
<dbReference type="Gene3D" id="3.40.800.20">
    <property type="entry name" value="Histone deacetylase domain"/>
    <property type="match status" value="1"/>
</dbReference>
<keyword evidence="5 11" id="KW-0378">Hydrolase</keyword>
<evidence type="ECO:0000256" key="1">
    <source>
        <dbReference type="ARBA" id="ARBA00004123"/>
    </source>
</evidence>
<reference evidence="15 16" key="1">
    <citation type="submission" date="2017-06" db="EMBL/GenBank/DDBJ databases">
        <title>Draft genome sequence of a variant of Elsinoe murrayae.</title>
        <authorList>
            <person name="Cheng Q."/>
        </authorList>
    </citation>
    <scope>NUCLEOTIDE SEQUENCE [LARGE SCALE GENOMIC DNA]</scope>
    <source>
        <strain evidence="15 16">CQ-2017a</strain>
    </source>
</reference>
<dbReference type="InterPro" id="IPR023696">
    <property type="entry name" value="Ureohydrolase_dom_sf"/>
</dbReference>
<evidence type="ECO:0000256" key="5">
    <source>
        <dbReference type="ARBA" id="ARBA00022801"/>
    </source>
</evidence>
<accession>A0A2K1QG40</accession>
<keyword evidence="4 11" id="KW-0678">Repressor</keyword>
<keyword evidence="8 11" id="KW-0804">Transcription</keyword>
<dbReference type="AlphaFoldDB" id="A0A2K1QG40"/>
<dbReference type="FunCoup" id="A0A2K1QG40">
    <property type="interactions" value="146"/>
</dbReference>
<dbReference type="PRINTS" id="PR01270">
    <property type="entry name" value="HDASUPER"/>
</dbReference>
<evidence type="ECO:0000313" key="15">
    <source>
        <dbReference type="EMBL" id="PNS13833.1"/>
    </source>
</evidence>